<evidence type="ECO:0000256" key="2">
    <source>
        <dbReference type="ARBA" id="ARBA00023125"/>
    </source>
</evidence>
<evidence type="ECO:0000256" key="1">
    <source>
        <dbReference type="ARBA" id="ARBA00023015"/>
    </source>
</evidence>
<accession>A0A1H3MM99</accession>
<feature type="domain" description="HTH tetR-type" evidence="6">
    <location>
        <begin position="9"/>
        <end position="67"/>
    </location>
</feature>
<name>A0A1H3MM99_9MICO</name>
<dbReference type="GO" id="GO:0003700">
    <property type="term" value="F:DNA-binding transcription factor activity"/>
    <property type="evidence" value="ECO:0007669"/>
    <property type="project" value="TreeGrafter"/>
</dbReference>
<evidence type="ECO:0000256" key="5">
    <source>
        <dbReference type="SAM" id="MobiDB-lite"/>
    </source>
</evidence>
<protein>
    <submittedName>
        <fullName evidence="7">Transcriptional regulator, TetR family</fullName>
    </submittedName>
</protein>
<sequence length="261" mass="26964">MRAPRKDAAENREAIVAAAAIVFRLDPEASLDAVASEAGLSRRALYGHFASRDELLAELLTRGGARISAALAGVHDADPRIHLALIGSAMWGEVQQVRVLAQLALHGPLEKTVAEALAPVRASVRRAARDGVEAGWFRSDVPVESLARLVEDAAIAVLDEAVRTDLSEAAGRRLVMTMGLSVAGLSWREANALLDATPQLASPSAPATATAPATRAPAPPVGRTAATSAPVARRRDAAAHTAATTAATRTASASSSKGRTA</sequence>
<keyword evidence="1" id="KW-0805">Transcription regulation</keyword>
<dbReference type="GO" id="GO:0000976">
    <property type="term" value="F:transcription cis-regulatory region binding"/>
    <property type="evidence" value="ECO:0007669"/>
    <property type="project" value="TreeGrafter"/>
</dbReference>
<proteinExistence type="predicted"/>
<dbReference type="STRING" id="381665.SAMN05216554_1465"/>
<dbReference type="EMBL" id="FNPZ01000001">
    <property type="protein sequence ID" value="SDY77199.1"/>
    <property type="molecule type" value="Genomic_DNA"/>
</dbReference>
<dbReference type="Pfam" id="PF00440">
    <property type="entry name" value="TetR_N"/>
    <property type="match status" value="1"/>
</dbReference>
<dbReference type="InterPro" id="IPR001647">
    <property type="entry name" value="HTH_TetR"/>
</dbReference>
<evidence type="ECO:0000313" key="7">
    <source>
        <dbReference type="EMBL" id="SDY77199.1"/>
    </source>
</evidence>
<evidence type="ECO:0000313" key="8">
    <source>
        <dbReference type="Proteomes" id="UP000198891"/>
    </source>
</evidence>
<dbReference type="PANTHER" id="PTHR30055">
    <property type="entry name" value="HTH-TYPE TRANSCRIPTIONAL REGULATOR RUTR"/>
    <property type="match status" value="1"/>
</dbReference>
<dbReference type="InterPro" id="IPR050109">
    <property type="entry name" value="HTH-type_TetR-like_transc_reg"/>
</dbReference>
<dbReference type="Proteomes" id="UP000198891">
    <property type="component" value="Unassembled WGS sequence"/>
</dbReference>
<feature type="region of interest" description="Disordered" evidence="5">
    <location>
        <begin position="200"/>
        <end position="261"/>
    </location>
</feature>
<evidence type="ECO:0000256" key="4">
    <source>
        <dbReference type="PROSITE-ProRule" id="PRU00335"/>
    </source>
</evidence>
<dbReference type="PROSITE" id="PS50977">
    <property type="entry name" value="HTH_TETR_2"/>
    <property type="match status" value="1"/>
</dbReference>
<feature type="DNA-binding region" description="H-T-H motif" evidence="4">
    <location>
        <begin position="30"/>
        <end position="49"/>
    </location>
</feature>
<evidence type="ECO:0000256" key="3">
    <source>
        <dbReference type="ARBA" id="ARBA00023163"/>
    </source>
</evidence>
<dbReference type="SUPFAM" id="SSF48498">
    <property type="entry name" value="Tetracyclin repressor-like, C-terminal domain"/>
    <property type="match status" value="1"/>
</dbReference>
<organism evidence="7 8">
    <name type="scientific">Herbiconiux ginsengi</name>
    <dbReference type="NCBI Taxonomy" id="381665"/>
    <lineage>
        <taxon>Bacteria</taxon>
        <taxon>Bacillati</taxon>
        <taxon>Actinomycetota</taxon>
        <taxon>Actinomycetes</taxon>
        <taxon>Micrococcales</taxon>
        <taxon>Microbacteriaceae</taxon>
        <taxon>Herbiconiux</taxon>
    </lineage>
</organism>
<gene>
    <name evidence="7" type="ORF">SAMN05216554_1465</name>
</gene>
<dbReference type="AlphaFoldDB" id="A0A1H3MM99"/>
<evidence type="ECO:0000259" key="6">
    <source>
        <dbReference type="PROSITE" id="PS50977"/>
    </source>
</evidence>
<dbReference type="SUPFAM" id="SSF46689">
    <property type="entry name" value="Homeodomain-like"/>
    <property type="match status" value="1"/>
</dbReference>
<feature type="compositionally biased region" description="Low complexity" evidence="5">
    <location>
        <begin position="200"/>
        <end position="227"/>
    </location>
</feature>
<reference evidence="7 8" key="1">
    <citation type="submission" date="2016-10" db="EMBL/GenBank/DDBJ databases">
        <authorList>
            <person name="de Groot N.N."/>
        </authorList>
    </citation>
    <scope>NUCLEOTIDE SEQUENCE [LARGE SCALE GENOMIC DNA]</scope>
    <source>
        <strain evidence="7 8">CGMCC 4.3491</strain>
    </source>
</reference>
<keyword evidence="8" id="KW-1185">Reference proteome</keyword>
<dbReference type="Gene3D" id="1.10.357.10">
    <property type="entry name" value="Tetracycline Repressor, domain 2"/>
    <property type="match status" value="1"/>
</dbReference>
<keyword evidence="3" id="KW-0804">Transcription</keyword>
<dbReference type="InterPro" id="IPR036271">
    <property type="entry name" value="Tet_transcr_reg_TetR-rel_C_sf"/>
</dbReference>
<dbReference type="PANTHER" id="PTHR30055:SF234">
    <property type="entry name" value="HTH-TYPE TRANSCRIPTIONAL REGULATOR BETI"/>
    <property type="match status" value="1"/>
</dbReference>
<keyword evidence="2 4" id="KW-0238">DNA-binding</keyword>
<dbReference type="InterPro" id="IPR009057">
    <property type="entry name" value="Homeodomain-like_sf"/>
</dbReference>
<feature type="compositionally biased region" description="Low complexity" evidence="5">
    <location>
        <begin position="239"/>
        <end position="261"/>
    </location>
</feature>